<dbReference type="SUPFAM" id="SSF52047">
    <property type="entry name" value="RNI-like"/>
    <property type="match status" value="1"/>
</dbReference>
<organism evidence="1 2">
    <name type="scientific">Armillaria ostoyae</name>
    <name type="common">Armillaria root rot fungus</name>
    <dbReference type="NCBI Taxonomy" id="47428"/>
    <lineage>
        <taxon>Eukaryota</taxon>
        <taxon>Fungi</taxon>
        <taxon>Dikarya</taxon>
        <taxon>Basidiomycota</taxon>
        <taxon>Agaricomycotina</taxon>
        <taxon>Agaricomycetes</taxon>
        <taxon>Agaricomycetidae</taxon>
        <taxon>Agaricales</taxon>
        <taxon>Marasmiineae</taxon>
        <taxon>Physalacriaceae</taxon>
        <taxon>Armillaria</taxon>
    </lineage>
</organism>
<sequence length="441" mass="50542">MTTPVKNNVPGDSSLSVPQELIDFTLDFLHDDVPTLRACSLVSRAFLPCSRHHIYSNVFIVHIDELDVFRKYTRQLYQYQNLVALLEHSPHLAPLVTRFGIHGEPQWMTDVLMYPSLFPIIQSLCNLSHLEFIARSRGEFQSWVRFPVDTHSLFLAALRSLSLKTFILKGFICLERDAQFEDVCNAAAANPALKHLSLLCCYNGVETFQPHSPIRTPLNSLPALESLSISGRDTSCKVAWMFFTQSLYSVSSIRRLSLQIYSQTNSSVIQSLLNEVQETLESFTLDICPGKTMSQDGKVDFDLSRHRNLSSFYTIVTDFTSLDSVPRMRLSPTLRTLTVEHVSRIWEWKSPRPARPWAKVDRLALPALKHVHVKLHDAFHDMCYYYAECYTCDLRVGERTDPGDLDNWKRQVEESMPLLKERGILEVEVVKQRHCVSEGFD</sequence>
<reference evidence="2" key="1">
    <citation type="journal article" date="2017" name="Nat. Ecol. Evol.">
        <title>Genome expansion and lineage-specific genetic innovations in the forest pathogenic fungi Armillaria.</title>
        <authorList>
            <person name="Sipos G."/>
            <person name="Prasanna A.N."/>
            <person name="Walter M.C."/>
            <person name="O'Connor E."/>
            <person name="Balint B."/>
            <person name="Krizsan K."/>
            <person name="Kiss B."/>
            <person name="Hess J."/>
            <person name="Varga T."/>
            <person name="Slot J."/>
            <person name="Riley R."/>
            <person name="Boka B."/>
            <person name="Rigling D."/>
            <person name="Barry K."/>
            <person name="Lee J."/>
            <person name="Mihaltcheva S."/>
            <person name="LaButti K."/>
            <person name="Lipzen A."/>
            <person name="Waldron R."/>
            <person name="Moloney N.M."/>
            <person name="Sperisen C."/>
            <person name="Kredics L."/>
            <person name="Vagvoelgyi C."/>
            <person name="Patrignani A."/>
            <person name="Fitzpatrick D."/>
            <person name="Nagy I."/>
            <person name="Doyle S."/>
            <person name="Anderson J.B."/>
            <person name="Grigoriev I.V."/>
            <person name="Gueldener U."/>
            <person name="Muensterkoetter M."/>
            <person name="Nagy L.G."/>
        </authorList>
    </citation>
    <scope>NUCLEOTIDE SEQUENCE [LARGE SCALE GENOMIC DNA]</scope>
    <source>
        <strain evidence="2">C18/9</strain>
    </source>
</reference>
<dbReference type="OrthoDB" id="2788229at2759"/>
<dbReference type="InterPro" id="IPR032675">
    <property type="entry name" value="LRR_dom_sf"/>
</dbReference>
<dbReference type="AlphaFoldDB" id="A0A284RZE8"/>
<protein>
    <recommendedName>
        <fullName evidence="3">F-box domain-containing protein</fullName>
    </recommendedName>
</protein>
<evidence type="ECO:0000313" key="2">
    <source>
        <dbReference type="Proteomes" id="UP000219338"/>
    </source>
</evidence>
<dbReference type="EMBL" id="FUEG01000022">
    <property type="protein sequence ID" value="SJL14117.1"/>
    <property type="molecule type" value="Genomic_DNA"/>
</dbReference>
<gene>
    <name evidence="1" type="ORF">ARMOST_17572</name>
</gene>
<dbReference type="Proteomes" id="UP000219338">
    <property type="component" value="Unassembled WGS sequence"/>
</dbReference>
<dbReference type="Gene3D" id="3.80.10.10">
    <property type="entry name" value="Ribonuclease Inhibitor"/>
    <property type="match status" value="1"/>
</dbReference>
<evidence type="ECO:0000313" key="1">
    <source>
        <dbReference type="EMBL" id="SJL14117.1"/>
    </source>
</evidence>
<dbReference type="OMA" id="DICPGKT"/>
<evidence type="ECO:0008006" key="3">
    <source>
        <dbReference type="Google" id="ProtNLM"/>
    </source>
</evidence>
<name>A0A284RZE8_ARMOS</name>
<keyword evidence="2" id="KW-1185">Reference proteome</keyword>
<proteinExistence type="predicted"/>
<accession>A0A284RZE8</accession>